<dbReference type="GO" id="GO:0005886">
    <property type="term" value="C:plasma membrane"/>
    <property type="evidence" value="ECO:0007669"/>
    <property type="project" value="UniProtKB-SubCell"/>
</dbReference>
<dbReference type="CDD" id="cd06261">
    <property type="entry name" value="TM_PBP2"/>
    <property type="match status" value="1"/>
</dbReference>
<feature type="transmembrane region" description="Helical" evidence="7">
    <location>
        <begin position="96"/>
        <end position="120"/>
    </location>
</feature>
<evidence type="ECO:0000256" key="3">
    <source>
        <dbReference type="ARBA" id="ARBA00022475"/>
    </source>
</evidence>
<name>A0A7K1J746_9BIFI</name>
<evidence type="ECO:0000256" key="2">
    <source>
        <dbReference type="ARBA" id="ARBA00022448"/>
    </source>
</evidence>
<feature type="region of interest" description="Disordered" evidence="8">
    <location>
        <begin position="1"/>
        <end position="22"/>
    </location>
</feature>
<accession>A0A7K1J746</accession>
<dbReference type="RefSeq" id="WP_246166125.1">
    <property type="nucleotide sequence ID" value="NZ_WNLP01000009.1"/>
</dbReference>
<dbReference type="InterPro" id="IPR000515">
    <property type="entry name" value="MetI-like"/>
</dbReference>
<evidence type="ECO:0000256" key="7">
    <source>
        <dbReference type="RuleBase" id="RU363032"/>
    </source>
</evidence>
<evidence type="ECO:0000256" key="6">
    <source>
        <dbReference type="ARBA" id="ARBA00023136"/>
    </source>
</evidence>
<sequence>MSTATVSAKSAKKPKKAKAGVSPAMRRTKGEKIYNVVNIIILTLFALICTYPFYYLIINSLSSNQAAAAGDVTWYIKGLHWDNYKTVLGLDGLGTAAWISVARTVVGTVLTVLASAYLGFMFTQQKMWKRSFWYRFVVITMYFNAGLIPMFITMKNYGLTNNFWVYILPAIVQPFNIILVKTYIESIPASLQEAAEVDGAGTMTVFWKIVLPMCTPILATVAIFSAVNQWNSFQDTLIYMTDSKLWSLQYLLYTYINQASSIANSVKANAANAAMLATAATPTAIRMTVSVIVVLPIMFIYPFFQRFFVKGMMLGAVKG</sequence>
<comment type="caution">
    <text evidence="10">The sequence shown here is derived from an EMBL/GenBank/DDBJ whole genome shotgun (WGS) entry which is preliminary data.</text>
</comment>
<evidence type="ECO:0000313" key="11">
    <source>
        <dbReference type="Proteomes" id="UP000487882"/>
    </source>
</evidence>
<reference evidence="10 11" key="1">
    <citation type="submission" date="2019-09" db="EMBL/GenBank/DDBJ databases">
        <title>Bifidobacterium canis sp. nov., isolated from the digestive tract of German Shepherd dog puppy.</title>
        <authorList>
            <person name="Bunesova V."/>
        </authorList>
    </citation>
    <scope>NUCLEOTIDE SEQUENCE [LARGE SCALE GENOMIC DNA]</scope>
    <source>
        <strain evidence="10 11">GSD1FS</strain>
    </source>
</reference>
<keyword evidence="3" id="KW-1003">Cell membrane</keyword>
<dbReference type="PANTHER" id="PTHR43744">
    <property type="entry name" value="ABC TRANSPORTER PERMEASE PROTEIN MG189-RELATED-RELATED"/>
    <property type="match status" value="1"/>
</dbReference>
<keyword evidence="2 7" id="KW-0813">Transport</keyword>
<dbReference type="AlphaFoldDB" id="A0A7K1J746"/>
<feature type="transmembrane region" description="Helical" evidence="7">
    <location>
        <begin position="205"/>
        <end position="227"/>
    </location>
</feature>
<keyword evidence="6 7" id="KW-0472">Membrane</keyword>
<feature type="transmembrane region" description="Helical" evidence="7">
    <location>
        <begin position="33"/>
        <end position="54"/>
    </location>
</feature>
<keyword evidence="11" id="KW-1185">Reference proteome</keyword>
<proteinExistence type="inferred from homology"/>
<dbReference type="Pfam" id="PF00528">
    <property type="entry name" value="BPD_transp_1"/>
    <property type="match status" value="1"/>
</dbReference>
<gene>
    <name evidence="10" type="ORF">GSD1FS_1650</name>
</gene>
<comment type="similarity">
    <text evidence="7">Belongs to the binding-protein-dependent transport system permease family.</text>
</comment>
<keyword evidence="4 7" id="KW-0812">Transmembrane</keyword>
<dbReference type="SUPFAM" id="SSF161098">
    <property type="entry name" value="MetI-like"/>
    <property type="match status" value="1"/>
</dbReference>
<evidence type="ECO:0000259" key="9">
    <source>
        <dbReference type="PROSITE" id="PS50928"/>
    </source>
</evidence>
<evidence type="ECO:0000256" key="8">
    <source>
        <dbReference type="SAM" id="MobiDB-lite"/>
    </source>
</evidence>
<feature type="transmembrane region" description="Helical" evidence="7">
    <location>
        <begin position="284"/>
        <end position="304"/>
    </location>
</feature>
<organism evidence="10 11">
    <name type="scientific">Bifidobacterium canis</name>
    <dbReference type="NCBI Taxonomy" id="2610880"/>
    <lineage>
        <taxon>Bacteria</taxon>
        <taxon>Bacillati</taxon>
        <taxon>Actinomycetota</taxon>
        <taxon>Actinomycetes</taxon>
        <taxon>Bifidobacteriales</taxon>
        <taxon>Bifidobacteriaceae</taxon>
        <taxon>Bifidobacterium</taxon>
    </lineage>
</organism>
<dbReference type="EMBL" id="WNLP01000009">
    <property type="protein sequence ID" value="MUH60285.1"/>
    <property type="molecule type" value="Genomic_DNA"/>
</dbReference>
<dbReference type="PANTHER" id="PTHR43744:SF9">
    <property type="entry name" value="POLYGALACTURONAN_RHAMNOGALACTURONAN TRANSPORT SYSTEM PERMEASE PROTEIN YTCP"/>
    <property type="match status" value="1"/>
</dbReference>
<dbReference type="GO" id="GO:0055085">
    <property type="term" value="P:transmembrane transport"/>
    <property type="evidence" value="ECO:0007669"/>
    <property type="project" value="InterPro"/>
</dbReference>
<feature type="transmembrane region" description="Helical" evidence="7">
    <location>
        <begin position="164"/>
        <end position="184"/>
    </location>
</feature>
<evidence type="ECO:0000256" key="4">
    <source>
        <dbReference type="ARBA" id="ARBA00022692"/>
    </source>
</evidence>
<dbReference type="InterPro" id="IPR035906">
    <property type="entry name" value="MetI-like_sf"/>
</dbReference>
<keyword evidence="5 7" id="KW-1133">Transmembrane helix</keyword>
<dbReference type="Proteomes" id="UP000487882">
    <property type="component" value="Unassembled WGS sequence"/>
</dbReference>
<feature type="transmembrane region" description="Helical" evidence="7">
    <location>
        <begin position="132"/>
        <end position="152"/>
    </location>
</feature>
<evidence type="ECO:0000313" key="10">
    <source>
        <dbReference type="EMBL" id="MUH60285.1"/>
    </source>
</evidence>
<comment type="subcellular location">
    <subcellularLocation>
        <location evidence="1 7">Cell membrane</location>
        <topology evidence="1 7">Multi-pass membrane protein</topology>
    </subcellularLocation>
</comment>
<evidence type="ECO:0000256" key="1">
    <source>
        <dbReference type="ARBA" id="ARBA00004651"/>
    </source>
</evidence>
<protein>
    <submittedName>
        <fullName evidence="10">ABC transporter permease</fullName>
    </submittedName>
</protein>
<evidence type="ECO:0000256" key="5">
    <source>
        <dbReference type="ARBA" id="ARBA00022989"/>
    </source>
</evidence>
<dbReference type="PROSITE" id="PS50928">
    <property type="entry name" value="ABC_TM1"/>
    <property type="match status" value="1"/>
</dbReference>
<dbReference type="Gene3D" id="1.10.3720.10">
    <property type="entry name" value="MetI-like"/>
    <property type="match status" value="1"/>
</dbReference>
<feature type="domain" description="ABC transmembrane type-1" evidence="9">
    <location>
        <begin position="97"/>
        <end position="293"/>
    </location>
</feature>